<keyword evidence="1" id="KW-1133">Transmembrane helix</keyword>
<comment type="caution">
    <text evidence="2">The sequence shown here is derived from an EMBL/GenBank/DDBJ whole genome shotgun (WGS) entry which is preliminary data.</text>
</comment>
<reference evidence="2" key="1">
    <citation type="submission" date="2021-05" db="EMBL/GenBank/DDBJ databases">
        <title>Novel Bacillus species.</title>
        <authorList>
            <person name="Liu G."/>
        </authorList>
    </citation>
    <scope>NUCLEOTIDE SEQUENCE</scope>
    <source>
        <strain evidence="2">FJAT-49825</strain>
    </source>
</reference>
<gene>
    <name evidence="2" type="ORF">KHA99_16825</name>
</gene>
<sequence length="238" mass="27776">MLKLTNPWIVGWWSATFPGFGHLLLGDFTLGSILVLFELAVNNFSHLNSSIYYSMLGDFDQAKEVLDKKWFLVYMPIYIFSIFDSYRRAVEVNKAYILAYREKKQDLYFQHLSPIGVSLLGKSSPANSVIWAFLSSGISSLYFKNIPNLIFALFWIGVLSWKSRLLESVLYSFILDFNMAKTVLNPQWLLFVPSVYVFFLYHTYLMNVSSNKIFDITLSRFLKRDFQQIKFPLPLKEE</sequence>
<keyword evidence="3" id="KW-1185">Reference proteome</keyword>
<evidence type="ECO:0000313" key="3">
    <source>
        <dbReference type="Proteomes" id="UP000679749"/>
    </source>
</evidence>
<dbReference type="EMBL" id="JAGYPF010000003">
    <property type="protein sequence ID" value="MBS4214119.1"/>
    <property type="molecule type" value="Genomic_DNA"/>
</dbReference>
<proteinExistence type="predicted"/>
<feature type="transmembrane region" description="Helical" evidence="1">
    <location>
        <begin position="188"/>
        <end position="205"/>
    </location>
</feature>
<dbReference type="AlphaFoldDB" id="A0A942UB40"/>
<dbReference type="RefSeq" id="WP_213118615.1">
    <property type="nucleotide sequence ID" value="NZ_JAGYPF010000003.1"/>
</dbReference>
<keyword evidence="1" id="KW-0812">Transmembrane</keyword>
<feature type="transmembrane region" description="Helical" evidence="1">
    <location>
        <begin position="20"/>
        <end position="41"/>
    </location>
</feature>
<keyword evidence="1" id="KW-0472">Membrane</keyword>
<organism evidence="2 3">
    <name type="scientific">Neobacillus rhizophilus</name>
    <dbReference type="NCBI Taxonomy" id="2833579"/>
    <lineage>
        <taxon>Bacteria</taxon>
        <taxon>Bacillati</taxon>
        <taxon>Bacillota</taxon>
        <taxon>Bacilli</taxon>
        <taxon>Bacillales</taxon>
        <taxon>Bacillaceae</taxon>
        <taxon>Neobacillus</taxon>
    </lineage>
</organism>
<feature type="transmembrane region" description="Helical" evidence="1">
    <location>
        <begin position="141"/>
        <end position="161"/>
    </location>
</feature>
<evidence type="ECO:0000256" key="1">
    <source>
        <dbReference type="SAM" id="Phobius"/>
    </source>
</evidence>
<protein>
    <submittedName>
        <fullName evidence="2">Uncharacterized protein</fullName>
    </submittedName>
</protein>
<evidence type="ECO:0000313" key="2">
    <source>
        <dbReference type="EMBL" id="MBS4214119.1"/>
    </source>
</evidence>
<accession>A0A942UB40</accession>
<name>A0A942UB40_9BACI</name>
<dbReference type="Proteomes" id="UP000679749">
    <property type="component" value="Unassembled WGS sequence"/>
</dbReference>